<feature type="compositionally biased region" description="Basic and acidic residues" evidence="1">
    <location>
        <begin position="1"/>
        <end position="12"/>
    </location>
</feature>
<dbReference type="Gene3D" id="3.90.1570.10">
    <property type="entry name" value="tt1808, chain A"/>
    <property type="match status" value="1"/>
</dbReference>
<dbReference type="SUPFAM" id="SSF52980">
    <property type="entry name" value="Restriction endonuclease-like"/>
    <property type="match status" value="1"/>
</dbReference>
<dbReference type="Pfam" id="PF05685">
    <property type="entry name" value="Uma2"/>
    <property type="match status" value="1"/>
</dbReference>
<gene>
    <name evidence="3" type="ORF">ACRB68_50950</name>
</gene>
<evidence type="ECO:0000313" key="3">
    <source>
        <dbReference type="EMBL" id="MQY06998.1"/>
    </source>
</evidence>
<feature type="domain" description="Putative restriction endonuclease" evidence="2">
    <location>
        <begin position="65"/>
        <end position="179"/>
    </location>
</feature>
<sequence length="200" mass="21621">MRIRRPAPERPSGHRAMLSGRVPAHETGFGPYTVLDLHDLPEDGKGFELEDGWLIEVAAVEAEAAVIVCDGGDWEITTPTGIRKPDVLVIPREVARAVIIDESPKVIPGGEVLLAAEVVSPGSSSERTDRLRKVGEYATLGIPQYWIVEHQPEPRVQILVLEGGGYSARPVVAAGTELRAVIEADKPFEVSFSPAALLDF</sequence>
<proteinExistence type="predicted"/>
<keyword evidence="4" id="KW-1185">Reference proteome</keyword>
<dbReference type="InterPro" id="IPR008538">
    <property type="entry name" value="Uma2"/>
</dbReference>
<reference evidence="3 4" key="1">
    <citation type="submission" date="2019-10" db="EMBL/GenBank/DDBJ databases">
        <title>Actinomadura rubteroloni sp. nov. and Actinomadura macrotermitis sp. nov., isolated from the gut of fungus growing-termite Macrotermes natalensis.</title>
        <authorList>
            <person name="Benndorf R."/>
            <person name="Martin K."/>
            <person name="Kuefner M."/>
            <person name="De Beer W."/>
            <person name="Kaster A.-K."/>
            <person name="Vollmers J."/>
            <person name="Poulsen M."/>
            <person name="Beemelmanns C."/>
        </authorList>
    </citation>
    <scope>NUCLEOTIDE SEQUENCE [LARGE SCALE GENOMIC DNA]</scope>
    <source>
        <strain evidence="3 4">RB68</strain>
    </source>
</reference>
<name>A0A7K0C0K3_9ACTN</name>
<dbReference type="EMBL" id="WEGH01000003">
    <property type="protein sequence ID" value="MQY06998.1"/>
    <property type="molecule type" value="Genomic_DNA"/>
</dbReference>
<evidence type="ECO:0000256" key="1">
    <source>
        <dbReference type="SAM" id="MobiDB-lite"/>
    </source>
</evidence>
<comment type="caution">
    <text evidence="3">The sequence shown here is derived from an EMBL/GenBank/DDBJ whole genome shotgun (WGS) entry which is preliminary data.</text>
</comment>
<protein>
    <recommendedName>
        <fullName evidence="2">Putative restriction endonuclease domain-containing protein</fullName>
    </recommendedName>
</protein>
<dbReference type="InterPro" id="IPR011335">
    <property type="entry name" value="Restrct_endonuc-II-like"/>
</dbReference>
<dbReference type="AlphaFoldDB" id="A0A7K0C0K3"/>
<evidence type="ECO:0000259" key="2">
    <source>
        <dbReference type="Pfam" id="PF05685"/>
    </source>
</evidence>
<evidence type="ECO:0000313" key="4">
    <source>
        <dbReference type="Proteomes" id="UP000487268"/>
    </source>
</evidence>
<accession>A0A7K0C0K3</accession>
<dbReference type="CDD" id="cd06260">
    <property type="entry name" value="DUF820-like"/>
    <property type="match status" value="1"/>
</dbReference>
<dbReference type="InterPro" id="IPR012296">
    <property type="entry name" value="Nuclease_put_TT1808"/>
</dbReference>
<dbReference type="Proteomes" id="UP000487268">
    <property type="component" value="Unassembled WGS sequence"/>
</dbReference>
<feature type="region of interest" description="Disordered" evidence="1">
    <location>
        <begin position="1"/>
        <end position="24"/>
    </location>
</feature>
<organism evidence="3 4">
    <name type="scientific">Actinomadura macrotermitis</name>
    <dbReference type="NCBI Taxonomy" id="2585200"/>
    <lineage>
        <taxon>Bacteria</taxon>
        <taxon>Bacillati</taxon>
        <taxon>Actinomycetota</taxon>
        <taxon>Actinomycetes</taxon>
        <taxon>Streptosporangiales</taxon>
        <taxon>Thermomonosporaceae</taxon>
        <taxon>Actinomadura</taxon>
    </lineage>
</organism>